<dbReference type="Pfam" id="PF08355">
    <property type="entry name" value="EF_assoc_1"/>
    <property type="match status" value="1"/>
</dbReference>
<dbReference type="EMBL" id="JACGCM010002131">
    <property type="protein sequence ID" value="KAF6144292.1"/>
    <property type="molecule type" value="Genomic_DNA"/>
</dbReference>
<organism evidence="4 5">
    <name type="scientific">Kingdonia uniflora</name>
    <dbReference type="NCBI Taxonomy" id="39325"/>
    <lineage>
        <taxon>Eukaryota</taxon>
        <taxon>Viridiplantae</taxon>
        <taxon>Streptophyta</taxon>
        <taxon>Embryophyta</taxon>
        <taxon>Tracheophyta</taxon>
        <taxon>Spermatophyta</taxon>
        <taxon>Magnoliopsida</taxon>
        <taxon>Ranunculales</taxon>
        <taxon>Circaeasteraceae</taxon>
        <taxon>Kingdonia</taxon>
    </lineage>
</organism>
<evidence type="ECO:0000256" key="2">
    <source>
        <dbReference type="ARBA" id="ARBA00022737"/>
    </source>
</evidence>
<sequence>MRALQPAELGILFSTALESPLDEAPYKNTGEISPLGGMFLDGLLSKWALMKLLELYKSLYNLFNIGYQKDPASALCITKRRGIDFIIVKCIPWKTGRYNSTSKEYFTIKCLDHILGTSKTIVLREIPKDDVEHLMANNESLADCDVDIFVHDSFEKSWNKATDLLFEVANHAKDRGFKDPCLIVTAKDDLDPYGKAIQKLTWESQQIGLQ</sequence>
<dbReference type="OrthoDB" id="10020961at2759"/>
<gene>
    <name evidence="4" type="ORF">GIB67_024519</name>
</gene>
<dbReference type="InterPro" id="IPR052266">
    <property type="entry name" value="Miro-EF-hand_domain"/>
</dbReference>
<proteinExistence type="predicted"/>
<comment type="caution">
    <text evidence="4">The sequence shown here is derived from an EMBL/GenBank/DDBJ whole genome shotgun (WGS) entry which is preliminary data.</text>
</comment>
<keyword evidence="2" id="KW-0677">Repeat</keyword>
<dbReference type="GO" id="GO:0046872">
    <property type="term" value="F:metal ion binding"/>
    <property type="evidence" value="ECO:0007669"/>
    <property type="project" value="UniProtKB-KW"/>
</dbReference>
<dbReference type="AlphaFoldDB" id="A0A7J7LP06"/>
<keyword evidence="5" id="KW-1185">Reference proteome</keyword>
<evidence type="ECO:0000313" key="4">
    <source>
        <dbReference type="EMBL" id="KAF6144292.1"/>
    </source>
</evidence>
<accession>A0A7J7LP06</accession>
<evidence type="ECO:0000313" key="5">
    <source>
        <dbReference type="Proteomes" id="UP000541444"/>
    </source>
</evidence>
<keyword evidence="1" id="KW-0479">Metal-binding</keyword>
<reference evidence="4 5" key="1">
    <citation type="journal article" date="2020" name="IScience">
        <title>Genome Sequencing of the Endangered Kingdonia uniflora (Circaeasteraceae, Ranunculales) Reveals Potential Mechanisms of Evolutionary Specialization.</title>
        <authorList>
            <person name="Sun Y."/>
            <person name="Deng T."/>
            <person name="Zhang A."/>
            <person name="Moore M.J."/>
            <person name="Landis J.B."/>
            <person name="Lin N."/>
            <person name="Zhang H."/>
            <person name="Zhang X."/>
            <person name="Huang J."/>
            <person name="Zhang X."/>
            <person name="Sun H."/>
            <person name="Wang H."/>
        </authorList>
    </citation>
    <scope>NUCLEOTIDE SEQUENCE [LARGE SCALE GENOMIC DNA]</scope>
    <source>
        <strain evidence="4">TB1705</strain>
        <tissue evidence="4">Leaf</tissue>
    </source>
</reference>
<dbReference type="PANTHER" id="PTHR46819:SF1">
    <property type="entry name" value="EF-HAND CALCIUM-BINDING DOMAIN-CONTAINING PROTEIN 7"/>
    <property type="match status" value="1"/>
</dbReference>
<dbReference type="PANTHER" id="PTHR46819">
    <property type="entry name" value="EF-HAND CALCIUM-BINDING DOMAIN-CONTAINING PROTEIN 7"/>
    <property type="match status" value="1"/>
</dbReference>
<dbReference type="Gene3D" id="1.10.238.10">
    <property type="entry name" value="EF-hand"/>
    <property type="match status" value="1"/>
</dbReference>
<dbReference type="Proteomes" id="UP000541444">
    <property type="component" value="Unassembled WGS sequence"/>
</dbReference>
<name>A0A7J7LP06_9MAGN</name>
<evidence type="ECO:0000256" key="1">
    <source>
        <dbReference type="ARBA" id="ARBA00022723"/>
    </source>
</evidence>
<protein>
    <recommendedName>
        <fullName evidence="3">Mitochondrial Rho GTPase 1/3 EF hand associated type-1 domain-containing protein</fullName>
    </recommendedName>
</protein>
<evidence type="ECO:0000259" key="3">
    <source>
        <dbReference type="Pfam" id="PF08355"/>
    </source>
</evidence>
<feature type="domain" description="Mitochondrial Rho GTPase 1/3 EF hand associated type-1" evidence="3">
    <location>
        <begin position="24"/>
        <end position="84"/>
    </location>
</feature>
<dbReference type="InterPro" id="IPR013566">
    <property type="entry name" value="EF_hand_assoc_1"/>
</dbReference>